<evidence type="ECO:0000256" key="1">
    <source>
        <dbReference type="SAM" id="MobiDB-lite"/>
    </source>
</evidence>
<feature type="signal peptide" evidence="2">
    <location>
        <begin position="1"/>
        <end position="17"/>
    </location>
</feature>
<protein>
    <submittedName>
        <fullName evidence="3">Uncharacterized protein</fullName>
    </submittedName>
</protein>
<feature type="region of interest" description="Disordered" evidence="1">
    <location>
        <begin position="61"/>
        <end position="89"/>
    </location>
</feature>
<proteinExistence type="predicted"/>
<dbReference type="Proteomes" id="UP000677228">
    <property type="component" value="Unassembled WGS sequence"/>
</dbReference>
<comment type="caution">
    <text evidence="3">The sequence shown here is derived from an EMBL/GenBank/DDBJ whole genome shotgun (WGS) entry which is preliminary data.</text>
</comment>
<sequence>MIQVLTLFICAVQVVNITVPVPTYRSSVHIVPCHFPQWCVFSIVAVKMYFGISLNENEKKTNACHDRKRKNSEDEDGRWEPKTSGRRDKTAHKLYEAKAIAETPTTTIYSTTRKDQPLENTTNILSPQFTSSATSLSSPQLLVYSSPQRIALLPAPCVPPIKRFVFQY</sequence>
<dbReference type="EMBL" id="CAJOBA010008711">
    <property type="protein sequence ID" value="CAF3834879.1"/>
    <property type="molecule type" value="Genomic_DNA"/>
</dbReference>
<evidence type="ECO:0000313" key="3">
    <source>
        <dbReference type="EMBL" id="CAF1070470.1"/>
    </source>
</evidence>
<feature type="chain" id="PRO_5036434502" evidence="2">
    <location>
        <begin position="18"/>
        <end position="168"/>
    </location>
</feature>
<evidence type="ECO:0000256" key="2">
    <source>
        <dbReference type="SAM" id="SignalP"/>
    </source>
</evidence>
<gene>
    <name evidence="3" type="ORF">OVA965_LOCUS17868</name>
    <name evidence="4" type="ORF">TMI583_LOCUS17879</name>
</gene>
<dbReference type="Proteomes" id="UP000682733">
    <property type="component" value="Unassembled WGS sequence"/>
</dbReference>
<feature type="compositionally biased region" description="Basic and acidic residues" evidence="1">
    <location>
        <begin position="78"/>
        <end position="89"/>
    </location>
</feature>
<name>A0A8S2DWG4_9BILA</name>
<organism evidence="3 5">
    <name type="scientific">Didymodactylos carnosus</name>
    <dbReference type="NCBI Taxonomy" id="1234261"/>
    <lineage>
        <taxon>Eukaryota</taxon>
        <taxon>Metazoa</taxon>
        <taxon>Spiralia</taxon>
        <taxon>Gnathifera</taxon>
        <taxon>Rotifera</taxon>
        <taxon>Eurotatoria</taxon>
        <taxon>Bdelloidea</taxon>
        <taxon>Philodinida</taxon>
        <taxon>Philodinidae</taxon>
        <taxon>Didymodactylos</taxon>
    </lineage>
</organism>
<reference evidence="3" key="1">
    <citation type="submission" date="2021-02" db="EMBL/GenBank/DDBJ databases">
        <authorList>
            <person name="Nowell W R."/>
        </authorList>
    </citation>
    <scope>NUCLEOTIDE SEQUENCE</scope>
</reference>
<dbReference type="AlphaFoldDB" id="A0A8S2DWG4"/>
<keyword evidence="2" id="KW-0732">Signal</keyword>
<evidence type="ECO:0000313" key="4">
    <source>
        <dbReference type="EMBL" id="CAF3834879.1"/>
    </source>
</evidence>
<dbReference type="EMBL" id="CAJNOK010008696">
    <property type="protein sequence ID" value="CAF1070470.1"/>
    <property type="molecule type" value="Genomic_DNA"/>
</dbReference>
<evidence type="ECO:0000313" key="5">
    <source>
        <dbReference type="Proteomes" id="UP000677228"/>
    </source>
</evidence>
<accession>A0A8S2DWG4</accession>